<dbReference type="KEGG" id="sur:STAUR_3414"/>
<keyword evidence="3" id="KW-0378">Hydrolase</keyword>
<evidence type="ECO:0000256" key="3">
    <source>
        <dbReference type="ARBA" id="ARBA00022801"/>
    </source>
</evidence>
<feature type="region of interest" description="Disordered" evidence="5">
    <location>
        <begin position="208"/>
        <end position="230"/>
    </location>
</feature>
<dbReference type="GO" id="GO:0008270">
    <property type="term" value="F:zinc ion binding"/>
    <property type="evidence" value="ECO:0007669"/>
    <property type="project" value="InterPro"/>
</dbReference>
<protein>
    <submittedName>
        <fullName evidence="7">Conserved uncharacterized protein</fullName>
    </submittedName>
</protein>
<dbReference type="GO" id="GO:0031012">
    <property type="term" value="C:extracellular matrix"/>
    <property type="evidence" value="ECO:0007669"/>
    <property type="project" value="InterPro"/>
</dbReference>
<evidence type="ECO:0000313" key="8">
    <source>
        <dbReference type="Proteomes" id="UP000001351"/>
    </source>
</evidence>
<dbReference type="EMBL" id="CP002271">
    <property type="protein sequence ID" value="ADO71204.1"/>
    <property type="molecule type" value="Genomic_DNA"/>
</dbReference>
<keyword evidence="4" id="KW-0862">Zinc</keyword>
<dbReference type="STRING" id="378806.STAUR_3414"/>
<dbReference type="InterPro" id="IPR024079">
    <property type="entry name" value="MetalloPept_cat_dom_sf"/>
</dbReference>
<evidence type="ECO:0000256" key="2">
    <source>
        <dbReference type="ARBA" id="ARBA00022723"/>
    </source>
</evidence>
<keyword evidence="8" id="KW-1185">Reference proteome</keyword>
<evidence type="ECO:0000313" key="7">
    <source>
        <dbReference type="EMBL" id="ADO71204.1"/>
    </source>
</evidence>
<evidence type="ECO:0000256" key="5">
    <source>
        <dbReference type="SAM" id="MobiDB-lite"/>
    </source>
</evidence>
<name>E3G001_STIAD</name>
<keyword evidence="2" id="KW-0479">Metal-binding</keyword>
<reference evidence="7 8" key="1">
    <citation type="journal article" date="2011" name="Mol. Biol. Evol.">
        <title>Comparative genomic analysis of fruiting body formation in Myxococcales.</title>
        <authorList>
            <person name="Huntley S."/>
            <person name="Hamann N."/>
            <person name="Wegener-Feldbrugge S."/>
            <person name="Treuner-Lange A."/>
            <person name="Kube M."/>
            <person name="Reinhardt R."/>
            <person name="Klages S."/>
            <person name="Muller R."/>
            <person name="Ronning C.M."/>
            <person name="Nierman W.C."/>
            <person name="Sogaard-Andersen L."/>
        </authorList>
    </citation>
    <scope>NUCLEOTIDE SEQUENCE [LARGE SCALE GENOMIC DNA]</scope>
    <source>
        <strain evidence="7 8">DW4/3-1</strain>
    </source>
</reference>
<dbReference type="Proteomes" id="UP000001351">
    <property type="component" value="Chromosome"/>
</dbReference>
<feature type="domain" description="Peptidase M10 metallopeptidase" evidence="6">
    <location>
        <begin position="55"/>
        <end position="228"/>
    </location>
</feature>
<evidence type="ECO:0000256" key="4">
    <source>
        <dbReference type="ARBA" id="ARBA00022833"/>
    </source>
</evidence>
<dbReference type="AlphaFoldDB" id="E3G001"/>
<evidence type="ECO:0000256" key="1">
    <source>
        <dbReference type="ARBA" id="ARBA00022670"/>
    </source>
</evidence>
<dbReference type="GO" id="GO:0004222">
    <property type="term" value="F:metalloendopeptidase activity"/>
    <property type="evidence" value="ECO:0007669"/>
    <property type="project" value="InterPro"/>
</dbReference>
<dbReference type="NCBIfam" id="NF041905">
    <property type="entry name" value="MXAN_2677_2678"/>
    <property type="match status" value="1"/>
</dbReference>
<sequence>MTTIAALLLTLSMGQTVDPYVRSRVEAGDRSTQCLFWTVPRITWNQSTLGNPGTQPAGSEFEAVRRSFQSWQDVFSSCGNITFEEGPRVADRDVGYVSKGENRNLVLFRTRQCTVGSVVPAEDPCWEDDVCGNVYDCWSNGNETIAVTLTTYDENTGIIYDSDIELNAVVFSFTTADGPRCTPPLTQGCVATDIQNTMTHEIGHLVGLDHTDAPNSTMNPRAPPGETSKRTIDAGSRAFVCESYPKGGVSQNCLHLTTDPTLGRKAAGASAGGCASAGAEAWLPALAGWALLRARRRKEPRA</sequence>
<dbReference type="RefSeq" id="WP_013375734.1">
    <property type="nucleotide sequence ID" value="NC_014623.1"/>
</dbReference>
<gene>
    <name evidence="7" type="ordered locus">STAUR_3414</name>
</gene>
<accession>E3G001</accession>
<keyword evidence="1" id="KW-0645">Protease</keyword>
<dbReference type="OrthoDB" id="5516015at2"/>
<evidence type="ECO:0000259" key="6">
    <source>
        <dbReference type="Pfam" id="PF00413"/>
    </source>
</evidence>
<organism evidence="7 8">
    <name type="scientific">Stigmatella aurantiaca (strain DW4/3-1)</name>
    <dbReference type="NCBI Taxonomy" id="378806"/>
    <lineage>
        <taxon>Bacteria</taxon>
        <taxon>Pseudomonadati</taxon>
        <taxon>Myxococcota</taxon>
        <taxon>Myxococcia</taxon>
        <taxon>Myxococcales</taxon>
        <taxon>Cystobacterineae</taxon>
        <taxon>Archangiaceae</taxon>
        <taxon>Stigmatella</taxon>
    </lineage>
</organism>
<proteinExistence type="predicted"/>
<dbReference type="HOGENOM" id="CLU_946031_0_0_7"/>
<dbReference type="InterPro" id="IPR001818">
    <property type="entry name" value="Pept_M10_metallopeptidase"/>
</dbReference>
<dbReference type="GO" id="GO:0006508">
    <property type="term" value="P:proteolysis"/>
    <property type="evidence" value="ECO:0007669"/>
    <property type="project" value="UniProtKB-KW"/>
</dbReference>
<dbReference type="eggNOG" id="COG5549">
    <property type="taxonomic scope" value="Bacteria"/>
</dbReference>
<dbReference type="SUPFAM" id="SSF55486">
    <property type="entry name" value="Metalloproteases ('zincins'), catalytic domain"/>
    <property type="match status" value="1"/>
</dbReference>
<dbReference type="Gene3D" id="3.40.390.10">
    <property type="entry name" value="Collagenase (Catalytic Domain)"/>
    <property type="match status" value="1"/>
</dbReference>
<dbReference type="Pfam" id="PF00413">
    <property type="entry name" value="Peptidase_M10"/>
    <property type="match status" value="1"/>
</dbReference>